<protein>
    <submittedName>
        <fullName evidence="2">Uncharacterized protein</fullName>
    </submittedName>
</protein>
<proteinExistence type="predicted"/>
<name>A0A8X6P2E2_NEPPI</name>
<keyword evidence="3" id="KW-1185">Reference proteome</keyword>
<comment type="caution">
    <text evidence="2">The sequence shown here is derived from an EMBL/GenBank/DDBJ whole genome shotgun (WGS) entry which is preliminary data.</text>
</comment>
<sequence length="121" mass="13473">MEFITLPDEKLKATLSEDKSPVLGNSPKREAVLSNSQTEIEASDSCNVMPPDRSIFHHAPGRPKILRTGKSGHPRKEYGQVSTIMDCFETSPSIQKALSEPNKVAWFISVKEEYDTLIKAN</sequence>
<reference evidence="2" key="1">
    <citation type="submission" date="2020-08" db="EMBL/GenBank/DDBJ databases">
        <title>Multicomponent nature underlies the extraordinary mechanical properties of spider dragline silk.</title>
        <authorList>
            <person name="Kono N."/>
            <person name="Nakamura H."/>
            <person name="Mori M."/>
            <person name="Yoshida Y."/>
            <person name="Ohtoshi R."/>
            <person name="Malay A.D."/>
            <person name="Moran D.A.P."/>
            <person name="Tomita M."/>
            <person name="Numata K."/>
            <person name="Arakawa K."/>
        </authorList>
    </citation>
    <scope>NUCLEOTIDE SEQUENCE</scope>
</reference>
<feature type="compositionally biased region" description="Basic residues" evidence="1">
    <location>
        <begin position="59"/>
        <end position="73"/>
    </location>
</feature>
<dbReference type="OrthoDB" id="8064578at2759"/>
<dbReference type="Proteomes" id="UP000887013">
    <property type="component" value="Unassembled WGS sequence"/>
</dbReference>
<dbReference type="AlphaFoldDB" id="A0A8X6P2E2"/>
<organism evidence="2 3">
    <name type="scientific">Nephila pilipes</name>
    <name type="common">Giant wood spider</name>
    <name type="synonym">Nephila maculata</name>
    <dbReference type="NCBI Taxonomy" id="299642"/>
    <lineage>
        <taxon>Eukaryota</taxon>
        <taxon>Metazoa</taxon>
        <taxon>Ecdysozoa</taxon>
        <taxon>Arthropoda</taxon>
        <taxon>Chelicerata</taxon>
        <taxon>Arachnida</taxon>
        <taxon>Araneae</taxon>
        <taxon>Araneomorphae</taxon>
        <taxon>Entelegynae</taxon>
        <taxon>Araneoidea</taxon>
        <taxon>Nephilidae</taxon>
        <taxon>Nephila</taxon>
    </lineage>
</organism>
<gene>
    <name evidence="2" type="ORF">NPIL_35261</name>
</gene>
<evidence type="ECO:0000313" key="2">
    <source>
        <dbReference type="EMBL" id="GFT44809.1"/>
    </source>
</evidence>
<accession>A0A8X6P2E2</accession>
<evidence type="ECO:0000256" key="1">
    <source>
        <dbReference type="SAM" id="MobiDB-lite"/>
    </source>
</evidence>
<evidence type="ECO:0000313" key="3">
    <source>
        <dbReference type="Proteomes" id="UP000887013"/>
    </source>
</evidence>
<dbReference type="EMBL" id="BMAW01110762">
    <property type="protein sequence ID" value="GFT44809.1"/>
    <property type="molecule type" value="Genomic_DNA"/>
</dbReference>
<feature type="region of interest" description="Disordered" evidence="1">
    <location>
        <begin position="40"/>
        <end position="76"/>
    </location>
</feature>